<proteinExistence type="predicted"/>
<name>A0ABW5XMQ6_9SPHI</name>
<dbReference type="InterPro" id="IPR016181">
    <property type="entry name" value="Acyl_CoA_acyltransferase"/>
</dbReference>
<comment type="caution">
    <text evidence="2">The sequence shown here is derived from an EMBL/GenBank/DDBJ whole genome shotgun (WGS) entry which is preliminary data.</text>
</comment>
<feature type="domain" description="N-acetyltransferase" evidence="1">
    <location>
        <begin position="1"/>
        <end position="144"/>
    </location>
</feature>
<evidence type="ECO:0000313" key="2">
    <source>
        <dbReference type="EMBL" id="MFD2864274.1"/>
    </source>
</evidence>
<protein>
    <submittedName>
        <fullName evidence="2">GNAT family N-acetyltransferase</fullName>
    </submittedName>
</protein>
<dbReference type="Gene3D" id="3.40.630.30">
    <property type="match status" value="1"/>
</dbReference>
<accession>A0ABW5XMQ6</accession>
<evidence type="ECO:0000313" key="3">
    <source>
        <dbReference type="Proteomes" id="UP001597601"/>
    </source>
</evidence>
<dbReference type="InterPro" id="IPR000182">
    <property type="entry name" value="GNAT_dom"/>
</dbReference>
<gene>
    <name evidence="2" type="ORF">ACFSYC_06190</name>
</gene>
<dbReference type="SUPFAM" id="SSF55729">
    <property type="entry name" value="Acyl-CoA N-acyltransferases (Nat)"/>
    <property type="match status" value="1"/>
</dbReference>
<sequence>MIKFVSVEDVLALRSSELRSGKIAPKDMRYPTDNAEGSLHLGYFIKGQLVSILSMHRQHYGQYKGEGYQMRGVATIEQFRGQGIGTKMLNFALIYLQGQKANYLWCNGRKRALKFYQSAGFEIVSGEFELPPAGLHHVLYLKIA</sequence>
<reference evidence="3" key="1">
    <citation type="journal article" date="2019" name="Int. J. Syst. Evol. Microbiol.">
        <title>The Global Catalogue of Microorganisms (GCM) 10K type strain sequencing project: providing services to taxonomists for standard genome sequencing and annotation.</title>
        <authorList>
            <consortium name="The Broad Institute Genomics Platform"/>
            <consortium name="The Broad Institute Genome Sequencing Center for Infectious Disease"/>
            <person name="Wu L."/>
            <person name="Ma J."/>
        </authorList>
    </citation>
    <scope>NUCLEOTIDE SEQUENCE [LARGE SCALE GENOMIC DNA]</scope>
    <source>
        <strain evidence="3">KCTC 52232</strain>
    </source>
</reference>
<dbReference type="PROSITE" id="PS51186">
    <property type="entry name" value="GNAT"/>
    <property type="match status" value="1"/>
</dbReference>
<evidence type="ECO:0000259" key="1">
    <source>
        <dbReference type="PROSITE" id="PS51186"/>
    </source>
</evidence>
<dbReference type="RefSeq" id="WP_377124637.1">
    <property type="nucleotide sequence ID" value="NZ_JBHUHN010000001.1"/>
</dbReference>
<dbReference type="EMBL" id="JBHUON010000005">
    <property type="protein sequence ID" value="MFD2864274.1"/>
    <property type="molecule type" value="Genomic_DNA"/>
</dbReference>
<dbReference type="CDD" id="cd04301">
    <property type="entry name" value="NAT_SF"/>
    <property type="match status" value="1"/>
</dbReference>
<dbReference type="Pfam" id="PF00583">
    <property type="entry name" value="Acetyltransf_1"/>
    <property type="match status" value="1"/>
</dbReference>
<dbReference type="Proteomes" id="UP001597601">
    <property type="component" value="Unassembled WGS sequence"/>
</dbReference>
<keyword evidence="3" id="KW-1185">Reference proteome</keyword>
<organism evidence="2 3">
    <name type="scientific">Mucilaginibacter antarcticus</name>
    <dbReference type="NCBI Taxonomy" id="1855725"/>
    <lineage>
        <taxon>Bacteria</taxon>
        <taxon>Pseudomonadati</taxon>
        <taxon>Bacteroidota</taxon>
        <taxon>Sphingobacteriia</taxon>
        <taxon>Sphingobacteriales</taxon>
        <taxon>Sphingobacteriaceae</taxon>
        <taxon>Mucilaginibacter</taxon>
    </lineage>
</organism>